<comment type="caution">
    <text evidence="2">The sequence shown here is derived from an EMBL/GenBank/DDBJ whole genome shotgun (WGS) entry which is preliminary data.</text>
</comment>
<dbReference type="AlphaFoldDB" id="F3PTC2"/>
<dbReference type="Pfam" id="PF16288">
    <property type="entry name" value="DUF4934"/>
    <property type="match status" value="1"/>
</dbReference>
<dbReference type="eggNOG" id="COG3391">
    <property type="taxonomic scope" value="Bacteria"/>
</dbReference>
<feature type="domain" description="DUF4934" evidence="1">
    <location>
        <begin position="31"/>
        <end position="122"/>
    </location>
</feature>
<sequence>MNLKSKTHETMKKSWLYAVCLVCLAAACSGTKQSVTLETTDSCLIGRNPYILLLDKHIVVFSNKSCYLFDKMNGKFVCEVGHGGDDPEAYSYAQPTYNDVDKTLCFKREPNGLQKYDLQGNYLGKLVIPTPPAAPNDYVFTDSLIIGYYNNVAQQYNVRALMFFNAEGTQIDTVPSLLPVLPEKQLNDIAEISVRRFGLAVFFLSKFSDGSYSAGIRGIPFLWKNKGKVRFKESFNDTVYTVERERLVPAIAFSTGKWHWGADARTDSKDNENRLLMTAVFETDYTISFQCTREIYGGKPDTFNGIYNRQTGTTCMYAEKEGITDDLTNFMPFHPKTCSARGEYAMIVGADVVVIT</sequence>
<dbReference type="EMBL" id="AFBN01000036">
    <property type="protein sequence ID" value="EGF56847.1"/>
    <property type="molecule type" value="Genomic_DNA"/>
</dbReference>
<protein>
    <recommendedName>
        <fullName evidence="1">DUF4934 domain-containing protein</fullName>
    </recommendedName>
</protein>
<organism evidence="2 3">
    <name type="scientific">Bacteroides fluxus YIT 12057</name>
    <dbReference type="NCBI Taxonomy" id="763034"/>
    <lineage>
        <taxon>Bacteria</taxon>
        <taxon>Pseudomonadati</taxon>
        <taxon>Bacteroidota</taxon>
        <taxon>Bacteroidia</taxon>
        <taxon>Bacteroidales</taxon>
        <taxon>Bacteroidaceae</taxon>
        <taxon>Bacteroides</taxon>
    </lineage>
</organism>
<dbReference type="HOGENOM" id="CLU_053283_0_0_10"/>
<dbReference type="InterPro" id="IPR032558">
    <property type="entry name" value="DUF4934"/>
</dbReference>
<reference evidence="2 3" key="1">
    <citation type="submission" date="2011-02" db="EMBL/GenBank/DDBJ databases">
        <authorList>
            <person name="Weinstock G."/>
            <person name="Sodergren E."/>
            <person name="Clifton S."/>
            <person name="Fulton L."/>
            <person name="Fulton B."/>
            <person name="Courtney L."/>
            <person name="Fronick C."/>
            <person name="Harrison M."/>
            <person name="Strong C."/>
            <person name="Farmer C."/>
            <person name="Delahaunty K."/>
            <person name="Markovic C."/>
            <person name="Hall O."/>
            <person name="Minx P."/>
            <person name="Tomlinson C."/>
            <person name="Mitreva M."/>
            <person name="Hou S."/>
            <person name="Chen J."/>
            <person name="Wollam A."/>
            <person name="Pepin K.H."/>
            <person name="Johnson M."/>
            <person name="Bhonagiri V."/>
            <person name="Zhang X."/>
            <person name="Suruliraj S."/>
            <person name="Warren W."/>
            <person name="Chinwalla A."/>
            <person name="Mardis E.R."/>
            <person name="Wilson R.K."/>
        </authorList>
    </citation>
    <scope>NUCLEOTIDE SEQUENCE [LARGE SCALE GENOMIC DNA]</scope>
    <source>
        <strain evidence="2 3">YIT 12057</strain>
    </source>
</reference>
<accession>F3PTC2</accession>
<dbReference type="STRING" id="763034.HMPREF9446_01990"/>
<evidence type="ECO:0000259" key="1">
    <source>
        <dbReference type="Pfam" id="PF16288"/>
    </source>
</evidence>
<proteinExistence type="predicted"/>
<evidence type="ECO:0000313" key="2">
    <source>
        <dbReference type="EMBL" id="EGF56847.1"/>
    </source>
</evidence>
<name>F3PTC2_9BACE</name>
<dbReference type="Proteomes" id="UP000003416">
    <property type="component" value="Unassembled WGS sequence"/>
</dbReference>
<dbReference type="PROSITE" id="PS51257">
    <property type="entry name" value="PROKAR_LIPOPROTEIN"/>
    <property type="match status" value="1"/>
</dbReference>
<evidence type="ECO:0000313" key="3">
    <source>
        <dbReference type="Proteomes" id="UP000003416"/>
    </source>
</evidence>
<gene>
    <name evidence="2" type="ORF">HMPREF9446_01990</name>
</gene>
<keyword evidence="3" id="KW-1185">Reference proteome</keyword>